<sequence>MIVQVYEQKELHRLRLYPIFNCTKFTFLEQQMSQIDTINKYQTPQFLKFKSIVEDIKYYLDTNKLQIEKEAQALKQNQVQQTTEKQQNTKEKLETKVES</sequence>
<organism evidence="2 3">
    <name type="scientific">Paramecium primaurelia</name>
    <dbReference type="NCBI Taxonomy" id="5886"/>
    <lineage>
        <taxon>Eukaryota</taxon>
        <taxon>Sar</taxon>
        <taxon>Alveolata</taxon>
        <taxon>Ciliophora</taxon>
        <taxon>Intramacronucleata</taxon>
        <taxon>Oligohymenophorea</taxon>
        <taxon>Peniculida</taxon>
        <taxon>Parameciidae</taxon>
        <taxon>Paramecium</taxon>
    </lineage>
</organism>
<evidence type="ECO:0000313" key="3">
    <source>
        <dbReference type="Proteomes" id="UP000688137"/>
    </source>
</evidence>
<accession>A0A8S1L9G1</accession>
<gene>
    <name evidence="2" type="ORF">PPRIM_AZ9-3.1.T0360292</name>
</gene>
<dbReference type="EMBL" id="CAJJDM010000035">
    <property type="protein sequence ID" value="CAD8064770.1"/>
    <property type="molecule type" value="Genomic_DNA"/>
</dbReference>
<evidence type="ECO:0000313" key="2">
    <source>
        <dbReference type="EMBL" id="CAD8064770.1"/>
    </source>
</evidence>
<feature type="compositionally biased region" description="Low complexity" evidence="1">
    <location>
        <begin position="76"/>
        <end position="86"/>
    </location>
</feature>
<feature type="region of interest" description="Disordered" evidence="1">
    <location>
        <begin position="76"/>
        <end position="99"/>
    </location>
</feature>
<keyword evidence="3" id="KW-1185">Reference proteome</keyword>
<proteinExistence type="predicted"/>
<comment type="caution">
    <text evidence="2">The sequence shown here is derived from an EMBL/GenBank/DDBJ whole genome shotgun (WGS) entry which is preliminary data.</text>
</comment>
<name>A0A8S1L9G1_PARPR</name>
<reference evidence="2" key="1">
    <citation type="submission" date="2021-01" db="EMBL/GenBank/DDBJ databases">
        <authorList>
            <consortium name="Genoscope - CEA"/>
            <person name="William W."/>
        </authorList>
    </citation>
    <scope>NUCLEOTIDE SEQUENCE</scope>
</reference>
<dbReference type="AlphaFoldDB" id="A0A8S1L9G1"/>
<feature type="compositionally biased region" description="Basic and acidic residues" evidence="1">
    <location>
        <begin position="87"/>
        <end position="99"/>
    </location>
</feature>
<dbReference type="Proteomes" id="UP000688137">
    <property type="component" value="Unassembled WGS sequence"/>
</dbReference>
<protein>
    <submittedName>
        <fullName evidence="2">Uncharacterized protein</fullName>
    </submittedName>
</protein>
<evidence type="ECO:0000256" key="1">
    <source>
        <dbReference type="SAM" id="MobiDB-lite"/>
    </source>
</evidence>